<reference evidence="2 3" key="2">
    <citation type="submission" date="2009-02" db="EMBL/GenBank/DDBJ databases">
        <title>Draft genome sequence of Eubacterium hallii (DSM 3353).</title>
        <authorList>
            <person name="Sudarsanam P."/>
            <person name="Ley R."/>
            <person name="Guruge J."/>
            <person name="Turnbaugh P.J."/>
            <person name="Mahowald M."/>
            <person name="Liep D."/>
            <person name="Gordon J."/>
        </authorList>
    </citation>
    <scope>NUCLEOTIDE SEQUENCE [LARGE SCALE GENOMIC DNA]</scope>
    <source>
        <strain evidence="2 3">DSM 3353</strain>
    </source>
</reference>
<dbReference type="InterPro" id="IPR046062">
    <property type="entry name" value="DUF6020"/>
</dbReference>
<feature type="transmembrane region" description="Helical" evidence="1">
    <location>
        <begin position="552"/>
        <end position="570"/>
    </location>
</feature>
<feature type="transmembrane region" description="Helical" evidence="1">
    <location>
        <begin position="155"/>
        <end position="177"/>
    </location>
</feature>
<sequence>MMQECSMRDKIKPGVYAILSAVALCISGRFSVIIGGWAKLAAELSGEKEQAFVIVILLMILYRKSWSIYISGRKWITHILAVCFSCCMLIGKSFSQTGNIKFIFGDIKQFCIAVIVFFGFYILFDVAITLLYVYINEKSEEKEKSIKIKWIEEHYFAFSFLCMLLCWSPYILCYLPGSVPHDGYWQLNMAFGINPLTNHHPWVITFIYGVVMRIGRYISDNFGIFMIVAIFTVIEILCYASVCNSLKKWGASKKVYIGTLVFFSVVPAFGGYAQAVIKDNIFTALLALFFIIYIDICIQHGKNIEIKKMVILFLVGMMVCLSRNNGVYIVIPSMVCLTLYVQKERSRYVILLICLMVCYQGLEGYVAPQLGVEKGSVKEVLSIPFQQTARYIKEYPEEVTLKEKKAINDILSYDGIKENYNPEISDFVKNTFREGSEDKLDEYFKVWFEMFLKHPMVYIEATLNNTFSYYYPFYNEKVLGDYQFYIKGAPVATGYFDIHYITPVKIRTVLAEYAQIWKKVPGFSQLVDPGFYTWILLLLAGYLIYRKRTRDILLLIGPAINILICIASPVNGLLRYALPLMACTPLLIYLTVREEKESETEGENRPL</sequence>
<feature type="transmembrane region" description="Helical" evidence="1">
    <location>
        <begin position="255"/>
        <end position="275"/>
    </location>
</feature>
<evidence type="ECO:0000256" key="1">
    <source>
        <dbReference type="SAM" id="Phobius"/>
    </source>
</evidence>
<keyword evidence="1" id="KW-0472">Membrane</keyword>
<feature type="transmembrane region" description="Helical" evidence="1">
    <location>
        <begin position="75"/>
        <end position="95"/>
    </location>
</feature>
<feature type="transmembrane region" description="Helical" evidence="1">
    <location>
        <begin position="529"/>
        <end position="545"/>
    </location>
</feature>
<feature type="transmembrane region" description="Helical" evidence="1">
    <location>
        <begin position="310"/>
        <end position="331"/>
    </location>
</feature>
<dbReference type="Pfam" id="PF19484">
    <property type="entry name" value="DUF6020"/>
    <property type="match status" value="1"/>
</dbReference>
<keyword evidence="1" id="KW-0812">Transmembrane</keyword>
<feature type="transmembrane region" description="Helical" evidence="1">
    <location>
        <begin position="107"/>
        <end position="134"/>
    </location>
</feature>
<keyword evidence="1" id="KW-1133">Transmembrane helix</keyword>
<feature type="transmembrane region" description="Helical" evidence="1">
    <location>
        <begin position="50"/>
        <end position="66"/>
    </location>
</feature>
<feature type="transmembrane region" description="Helical" evidence="1">
    <location>
        <begin position="281"/>
        <end position="298"/>
    </location>
</feature>
<reference evidence="2 3" key="1">
    <citation type="submission" date="2009-01" db="EMBL/GenBank/DDBJ databases">
        <authorList>
            <person name="Fulton L."/>
            <person name="Clifton S."/>
            <person name="Fulton B."/>
            <person name="Xu J."/>
            <person name="Minx P."/>
            <person name="Pepin K.H."/>
            <person name="Johnson M."/>
            <person name="Bhonagiri V."/>
            <person name="Nash W.E."/>
            <person name="Mardis E.R."/>
            <person name="Wilson R.K."/>
        </authorList>
    </citation>
    <scope>NUCLEOTIDE SEQUENCE [LARGE SCALE GENOMIC DNA]</scope>
    <source>
        <strain evidence="2 3">DSM 3353</strain>
    </source>
</reference>
<dbReference type="EMBL" id="ACEP01000149">
    <property type="protein sequence ID" value="EEG35123.1"/>
    <property type="molecule type" value="Genomic_DNA"/>
</dbReference>
<feature type="transmembrane region" description="Helical" evidence="1">
    <location>
        <begin position="222"/>
        <end position="243"/>
    </location>
</feature>
<accession>C0F025</accession>
<protein>
    <recommendedName>
        <fullName evidence="4">Glycosyltransferase RgtA/B/C/D-like domain-containing protein</fullName>
    </recommendedName>
</protein>
<evidence type="ECO:0008006" key="4">
    <source>
        <dbReference type="Google" id="ProtNLM"/>
    </source>
</evidence>
<organism evidence="2 3">
    <name type="scientific">Anaerobutyricum hallii DSM 3353</name>
    <dbReference type="NCBI Taxonomy" id="411469"/>
    <lineage>
        <taxon>Bacteria</taxon>
        <taxon>Bacillati</taxon>
        <taxon>Bacillota</taxon>
        <taxon>Clostridia</taxon>
        <taxon>Lachnospirales</taxon>
        <taxon>Lachnospiraceae</taxon>
        <taxon>Anaerobutyricum</taxon>
    </lineage>
</organism>
<comment type="caution">
    <text evidence="2">The sequence shown here is derived from an EMBL/GenBank/DDBJ whole genome shotgun (WGS) entry which is preliminary data.</text>
</comment>
<dbReference type="eggNOG" id="ENOG5030MI8">
    <property type="taxonomic scope" value="Bacteria"/>
</dbReference>
<name>C0F025_9FIRM</name>
<dbReference type="Proteomes" id="UP000003174">
    <property type="component" value="Unassembled WGS sequence"/>
</dbReference>
<evidence type="ECO:0000313" key="3">
    <source>
        <dbReference type="Proteomes" id="UP000003174"/>
    </source>
</evidence>
<proteinExistence type="predicted"/>
<evidence type="ECO:0000313" key="2">
    <source>
        <dbReference type="EMBL" id="EEG35123.1"/>
    </source>
</evidence>
<gene>
    <name evidence="2" type="ORF">EUBHAL_03036</name>
</gene>
<feature type="transmembrane region" description="Helical" evidence="1">
    <location>
        <begin position="15"/>
        <end position="38"/>
    </location>
</feature>
<dbReference type="AlphaFoldDB" id="C0F025"/>